<dbReference type="PANTHER" id="PTHR47706:SF9">
    <property type="entry name" value="NMRA-LIKE DOMAIN-CONTAINING PROTEIN-RELATED"/>
    <property type="match status" value="1"/>
</dbReference>
<dbReference type="AlphaFoldDB" id="A0A9P6ER45"/>
<sequence>MSIKSVLLAGASGNLGPAILNELIATKKFDISVLSRPDSQSNFPSSVNVHKTDYSLASLNAILSISKFDAVVSALSVVRPGIDALQINLIDAAKANGVKRFIPSEFGSDTVKPEVATLVPIFGSKLEAVAHLRSLESDDFTWTSIITGAFFDWGIRTNFIAIDNKANKLFKWDDGSVPFSVTNLATIGKAVASLLGDSSKLSATANKYVYIASHTITLNQYIEAVKKATPGQEWTIEEVDSEATLKKASEEFMAGNIFASYDLIKYITFGKKGLCAHNTKLSNELLGLKKEDLALDVRTALAN</sequence>
<dbReference type="OrthoDB" id="9974981at2759"/>
<comment type="caution">
    <text evidence="4">The sequence shown here is derived from an EMBL/GenBank/DDBJ whole genome shotgun (WGS) entry which is preliminary data.</text>
</comment>
<reference evidence="4" key="1">
    <citation type="submission" date="2020-11" db="EMBL/GenBank/DDBJ databases">
        <authorList>
            <consortium name="DOE Joint Genome Institute"/>
            <person name="Ahrendt S."/>
            <person name="Riley R."/>
            <person name="Andreopoulos W."/>
            <person name="Labutti K."/>
            <person name="Pangilinan J."/>
            <person name="Ruiz-Duenas F.J."/>
            <person name="Barrasa J.M."/>
            <person name="Sanchez-Garcia M."/>
            <person name="Camarero S."/>
            <person name="Miyauchi S."/>
            <person name="Serrano A."/>
            <person name="Linde D."/>
            <person name="Babiker R."/>
            <person name="Drula E."/>
            <person name="Ayuso-Fernandez I."/>
            <person name="Pacheco R."/>
            <person name="Padilla G."/>
            <person name="Ferreira P."/>
            <person name="Barriuso J."/>
            <person name="Kellner H."/>
            <person name="Castanera R."/>
            <person name="Alfaro M."/>
            <person name="Ramirez L."/>
            <person name="Pisabarro A.G."/>
            <person name="Kuo A."/>
            <person name="Tritt A."/>
            <person name="Lipzen A."/>
            <person name="He G."/>
            <person name="Yan M."/>
            <person name="Ng V."/>
            <person name="Cullen D."/>
            <person name="Martin F."/>
            <person name="Rosso M.-N."/>
            <person name="Henrissat B."/>
            <person name="Hibbett D."/>
            <person name="Martinez A.T."/>
            <person name="Grigoriev I.V."/>
        </authorList>
    </citation>
    <scope>NUCLEOTIDE SEQUENCE</scope>
    <source>
        <strain evidence="4">CBS 506.95</strain>
    </source>
</reference>
<name>A0A9P6ER45_9AGAR</name>
<dbReference type="SUPFAM" id="SSF51735">
    <property type="entry name" value="NAD(P)-binding Rossmann-fold domains"/>
    <property type="match status" value="1"/>
</dbReference>
<dbReference type="InterPro" id="IPR051609">
    <property type="entry name" value="NmrA/Isoflavone_reductase-like"/>
</dbReference>
<keyword evidence="5" id="KW-1185">Reference proteome</keyword>
<feature type="domain" description="NmrA-like" evidence="3">
    <location>
        <begin position="4"/>
        <end position="248"/>
    </location>
</feature>
<dbReference type="InterPro" id="IPR045312">
    <property type="entry name" value="PCBER-like"/>
</dbReference>
<dbReference type="GO" id="GO:0016491">
    <property type="term" value="F:oxidoreductase activity"/>
    <property type="evidence" value="ECO:0007669"/>
    <property type="project" value="UniProtKB-KW"/>
</dbReference>
<evidence type="ECO:0000256" key="1">
    <source>
        <dbReference type="ARBA" id="ARBA00022857"/>
    </source>
</evidence>
<dbReference type="InterPro" id="IPR008030">
    <property type="entry name" value="NmrA-like"/>
</dbReference>
<evidence type="ECO:0000313" key="5">
    <source>
        <dbReference type="Proteomes" id="UP000807306"/>
    </source>
</evidence>
<keyword evidence="1" id="KW-0521">NADP</keyword>
<dbReference type="Proteomes" id="UP000807306">
    <property type="component" value="Unassembled WGS sequence"/>
</dbReference>
<dbReference type="Gene3D" id="3.90.25.10">
    <property type="entry name" value="UDP-galactose 4-epimerase, domain 1"/>
    <property type="match status" value="1"/>
</dbReference>
<evidence type="ECO:0000259" key="3">
    <source>
        <dbReference type="Pfam" id="PF05368"/>
    </source>
</evidence>
<dbReference type="InterPro" id="IPR036291">
    <property type="entry name" value="NAD(P)-bd_dom_sf"/>
</dbReference>
<dbReference type="PANTHER" id="PTHR47706">
    <property type="entry name" value="NMRA-LIKE FAMILY PROTEIN"/>
    <property type="match status" value="1"/>
</dbReference>
<gene>
    <name evidence="4" type="ORF">CPB83DRAFT_880295</name>
</gene>
<proteinExistence type="predicted"/>
<protein>
    <recommendedName>
        <fullName evidence="3">NmrA-like domain-containing protein</fullName>
    </recommendedName>
</protein>
<dbReference type="CDD" id="cd05259">
    <property type="entry name" value="PCBER_SDR_a"/>
    <property type="match status" value="1"/>
</dbReference>
<dbReference type="EMBL" id="MU157829">
    <property type="protein sequence ID" value="KAF9533154.1"/>
    <property type="molecule type" value="Genomic_DNA"/>
</dbReference>
<keyword evidence="2" id="KW-0560">Oxidoreductase</keyword>
<dbReference type="Gene3D" id="3.40.50.720">
    <property type="entry name" value="NAD(P)-binding Rossmann-like Domain"/>
    <property type="match status" value="1"/>
</dbReference>
<evidence type="ECO:0000313" key="4">
    <source>
        <dbReference type="EMBL" id="KAF9533154.1"/>
    </source>
</evidence>
<dbReference type="Pfam" id="PF05368">
    <property type="entry name" value="NmrA"/>
    <property type="match status" value="1"/>
</dbReference>
<accession>A0A9P6ER45</accession>
<organism evidence="4 5">
    <name type="scientific">Crepidotus variabilis</name>
    <dbReference type="NCBI Taxonomy" id="179855"/>
    <lineage>
        <taxon>Eukaryota</taxon>
        <taxon>Fungi</taxon>
        <taxon>Dikarya</taxon>
        <taxon>Basidiomycota</taxon>
        <taxon>Agaricomycotina</taxon>
        <taxon>Agaricomycetes</taxon>
        <taxon>Agaricomycetidae</taxon>
        <taxon>Agaricales</taxon>
        <taxon>Agaricineae</taxon>
        <taxon>Crepidotaceae</taxon>
        <taxon>Crepidotus</taxon>
    </lineage>
</organism>
<evidence type="ECO:0000256" key="2">
    <source>
        <dbReference type="ARBA" id="ARBA00023002"/>
    </source>
</evidence>